<feature type="region of interest" description="Disordered" evidence="1">
    <location>
        <begin position="208"/>
        <end position="267"/>
    </location>
</feature>
<feature type="compositionally biased region" description="Acidic residues" evidence="1">
    <location>
        <begin position="30"/>
        <end position="55"/>
    </location>
</feature>
<evidence type="ECO:0000256" key="1">
    <source>
        <dbReference type="SAM" id="MobiDB-lite"/>
    </source>
</evidence>
<feature type="compositionally biased region" description="Polar residues" evidence="1">
    <location>
        <begin position="386"/>
        <end position="411"/>
    </location>
</feature>
<dbReference type="EMBL" id="UNSH01000081">
    <property type="protein sequence ID" value="SZF05531.1"/>
    <property type="molecule type" value="Genomic_DNA"/>
</dbReference>
<feature type="region of interest" description="Disordered" evidence="1">
    <location>
        <begin position="1"/>
        <end position="60"/>
    </location>
</feature>
<accession>A0A383UYW4</accession>
<evidence type="ECO:0000313" key="2">
    <source>
        <dbReference type="EMBL" id="SZF05531.1"/>
    </source>
</evidence>
<feature type="compositionally biased region" description="Low complexity" evidence="1">
    <location>
        <begin position="230"/>
        <end position="247"/>
    </location>
</feature>
<reference evidence="2 3" key="1">
    <citation type="submission" date="2017-11" db="EMBL/GenBank/DDBJ databases">
        <authorList>
            <person name="Kracher B."/>
        </authorList>
    </citation>
    <scope>NUCLEOTIDE SEQUENCE [LARGE SCALE GENOMIC DNA]</scope>
    <source>
        <strain evidence="2 3">RACE1</strain>
    </source>
</reference>
<dbReference type="Proteomes" id="UP000275772">
    <property type="component" value="Unassembled WGS sequence"/>
</dbReference>
<dbReference type="AlphaFoldDB" id="A0A383UYW4"/>
<gene>
    <name evidence="2" type="ORF">BLGHR1_16334</name>
</gene>
<name>A0A383UYW4_BLUHO</name>
<feature type="region of interest" description="Disordered" evidence="1">
    <location>
        <begin position="384"/>
        <end position="438"/>
    </location>
</feature>
<dbReference type="VEuPathDB" id="FungiDB:BLGHR1_16334"/>
<protein>
    <submittedName>
        <fullName evidence="2">Uncharacterized protein</fullName>
    </submittedName>
</protein>
<feature type="compositionally biased region" description="Polar residues" evidence="1">
    <location>
        <begin position="208"/>
        <end position="222"/>
    </location>
</feature>
<proteinExistence type="predicted"/>
<sequence length="548" mass="61284">MPANNTFGPLKINAEKKVTAHSPELLNVEGDGDTSFEDSEGSDVEEEEYDEDEDVTPIMPKRKRASIKYAQEASLGLMPSPEGSTPKRLKPSVKVRGVVVGVWRDSCESDDAEKHAVFGFIDLHDRLRTRIYAMNRRGEELIGNAPMGVGGCWVTFDRILFDQHLQGLSPSELKEYVKIRQAGRPEIDYESRKQADLSAVEKARSIVAQQESTTPITRSPSARATGALTRNSLGRQSSSRQSASQKSGTGFNTTNDEVAPKTKALQTGETKSQGILLGFWSDSDGVRDEDKHAVFGVLGGSDSFRVKVARQTRDGRPRDGNYPLGAGALWLNYEKLVLEPHLRTCSRPEVKEYCRIRQEQLRFKETEKERKSNELNAVTRAKQIIANKTNKDSNSVQQRRVSSDSEPQESSTKSEQKNTRQQTDTVEQAEVTNRPKRAIQVAREAPVSEKPRRESIFSEASVTEAAEKELRSNIKKLNKVWVAQQAATSPEEPTVRSVESEVRYHNGIKYERKKNGPFQGKLVSPAQILSIDGEDFVEYRILTKPSFD</sequence>
<evidence type="ECO:0000313" key="3">
    <source>
        <dbReference type="Proteomes" id="UP000275772"/>
    </source>
</evidence>
<organism evidence="2 3">
    <name type="scientific">Blumeria hordei</name>
    <name type="common">Barley powdery mildew</name>
    <name type="synonym">Blumeria graminis f. sp. hordei</name>
    <dbReference type="NCBI Taxonomy" id="2867405"/>
    <lineage>
        <taxon>Eukaryota</taxon>
        <taxon>Fungi</taxon>
        <taxon>Dikarya</taxon>
        <taxon>Ascomycota</taxon>
        <taxon>Pezizomycotina</taxon>
        <taxon>Leotiomycetes</taxon>
        <taxon>Erysiphales</taxon>
        <taxon>Erysiphaceae</taxon>
        <taxon>Blumeria</taxon>
    </lineage>
</organism>